<dbReference type="Pfam" id="PF13531">
    <property type="entry name" value="SBP_bac_11"/>
    <property type="match status" value="1"/>
</dbReference>
<organism evidence="3 4">
    <name type="scientific">Vibrio superstes NBRC 103154</name>
    <dbReference type="NCBI Taxonomy" id="1219062"/>
    <lineage>
        <taxon>Bacteria</taxon>
        <taxon>Pseudomonadati</taxon>
        <taxon>Pseudomonadota</taxon>
        <taxon>Gammaproteobacteria</taxon>
        <taxon>Vibrionales</taxon>
        <taxon>Vibrionaceae</taxon>
        <taxon>Vibrio</taxon>
    </lineage>
</organism>
<keyword evidence="1 2" id="KW-0732">Signal</keyword>
<evidence type="ECO:0000313" key="4">
    <source>
        <dbReference type="Proteomes" id="UP000321113"/>
    </source>
</evidence>
<proteinExistence type="predicted"/>
<dbReference type="Gene3D" id="3.40.190.10">
    <property type="entry name" value="Periplasmic binding protein-like II"/>
    <property type="match status" value="2"/>
</dbReference>
<protein>
    <submittedName>
        <fullName evidence="3">ABC transporter substrate-binding protein</fullName>
    </submittedName>
</protein>
<dbReference type="Proteomes" id="UP000321113">
    <property type="component" value="Unassembled WGS sequence"/>
</dbReference>
<reference evidence="3 4" key="1">
    <citation type="submission" date="2019-07" db="EMBL/GenBank/DDBJ databases">
        <title>Whole genome shotgun sequence of Vibrio superstes NBRC 103154.</title>
        <authorList>
            <person name="Hosoyama A."/>
            <person name="Uohara A."/>
            <person name="Ohji S."/>
            <person name="Ichikawa N."/>
        </authorList>
    </citation>
    <scope>NUCLEOTIDE SEQUENCE [LARGE SCALE GENOMIC DNA]</scope>
    <source>
        <strain evidence="3 4">NBRC 103154</strain>
    </source>
</reference>
<dbReference type="EMBL" id="BJXK01000004">
    <property type="protein sequence ID" value="GEM78886.1"/>
    <property type="molecule type" value="Genomic_DNA"/>
</dbReference>
<evidence type="ECO:0000256" key="1">
    <source>
        <dbReference type="ARBA" id="ARBA00022729"/>
    </source>
</evidence>
<feature type="signal peptide" evidence="2">
    <location>
        <begin position="1"/>
        <end position="21"/>
    </location>
</feature>
<comment type="caution">
    <text evidence="3">The sequence shown here is derived from an EMBL/GenBank/DDBJ whole genome shotgun (WGS) entry which is preliminary data.</text>
</comment>
<keyword evidence="4" id="KW-1185">Reference proteome</keyword>
<dbReference type="AlphaFoldDB" id="A0A511QPQ0"/>
<dbReference type="SUPFAM" id="SSF53850">
    <property type="entry name" value="Periplasmic binding protein-like II"/>
    <property type="match status" value="1"/>
</dbReference>
<dbReference type="PANTHER" id="PTHR30006">
    <property type="entry name" value="THIAMINE-BINDING PERIPLASMIC PROTEIN-RELATED"/>
    <property type="match status" value="1"/>
</dbReference>
<dbReference type="OrthoDB" id="305758at2"/>
<sequence length="327" mass="35553">MSKLKFIPLVIIGAFSAQSIAAPVLYTNDFEEIIGDQFTKDTGYELDVVKMSGGNLIARVAAERSNPQWDLILFNGDNTLHSLNASGDLKENLNAENAGNLTNEAKALVPNNSAYYPVGISSACVIVKRKDNNIEINNYQDITKPELKGLVGMADPSVAAPAYPCVAGLFHQLGDESARKLFSDAFDNGLRIFRTNGPTGRALQSGEIEVALLTSQQAYTFVEQGADFEIIWPESGAPATVRAFGVQSQTKHQETTQAFTEWMLSEKGQQFLADNGGSDGVFRPTITQATEVSFGPGSEVKYNFTPVQFAYKNDEAIKSWFADNAIN</sequence>
<dbReference type="RefSeq" id="WP_119008674.1">
    <property type="nucleotide sequence ID" value="NZ_BJXK01000004.1"/>
</dbReference>
<feature type="chain" id="PRO_5021740296" evidence="2">
    <location>
        <begin position="22"/>
        <end position="327"/>
    </location>
</feature>
<accession>A0A511QPQ0</accession>
<gene>
    <name evidence="3" type="ORF">VSU01S_11310</name>
</gene>
<evidence type="ECO:0000256" key="2">
    <source>
        <dbReference type="SAM" id="SignalP"/>
    </source>
</evidence>
<name>A0A511QPQ0_9VIBR</name>
<evidence type="ECO:0000313" key="3">
    <source>
        <dbReference type="EMBL" id="GEM78886.1"/>
    </source>
</evidence>